<protein>
    <submittedName>
        <fullName evidence="6">NADH dehydrogenase</fullName>
        <ecNumber evidence="6">1.6.99.3</ecNumber>
    </submittedName>
</protein>
<reference evidence="6 7" key="1">
    <citation type="journal article" date="2013" name="BMC Genomics">
        <title>Reconstruction of the lipid metabolism for the microalga Monoraphidium neglectum from its genome sequence reveals characteristics suitable for biofuel production.</title>
        <authorList>
            <person name="Bogen C."/>
            <person name="Al-Dilaimi A."/>
            <person name="Albersmeier A."/>
            <person name="Wichmann J."/>
            <person name="Grundmann M."/>
            <person name="Rupp O."/>
            <person name="Lauersen K.J."/>
            <person name="Blifernez-Klassen O."/>
            <person name="Kalinowski J."/>
            <person name="Goesmann A."/>
            <person name="Mussgnug J.H."/>
            <person name="Kruse O."/>
        </authorList>
    </citation>
    <scope>NUCLEOTIDE SEQUENCE [LARGE SCALE GENOMIC DNA]</scope>
    <source>
        <strain evidence="6 7">SAG 48.87</strain>
    </source>
</reference>
<dbReference type="RefSeq" id="XP_013900916.1">
    <property type="nucleotide sequence ID" value="XM_014045462.1"/>
</dbReference>
<dbReference type="Pfam" id="PF07992">
    <property type="entry name" value="Pyr_redox_2"/>
    <property type="match status" value="1"/>
</dbReference>
<dbReference type="InterPro" id="IPR023753">
    <property type="entry name" value="FAD/NAD-binding_dom"/>
</dbReference>
<keyword evidence="2" id="KW-0285">Flavoprotein</keyword>
<keyword evidence="3" id="KW-0274">FAD</keyword>
<gene>
    <name evidence="6" type="ORF">MNEG_6066</name>
</gene>
<dbReference type="GO" id="GO:0042372">
    <property type="term" value="P:phylloquinone biosynthetic process"/>
    <property type="evidence" value="ECO:0007669"/>
    <property type="project" value="TreeGrafter"/>
</dbReference>
<evidence type="ECO:0000256" key="3">
    <source>
        <dbReference type="ARBA" id="ARBA00022827"/>
    </source>
</evidence>
<dbReference type="InterPro" id="IPR051169">
    <property type="entry name" value="NADH-Q_oxidoreductase"/>
</dbReference>
<keyword evidence="4 6" id="KW-0560">Oxidoreductase</keyword>
<evidence type="ECO:0000256" key="2">
    <source>
        <dbReference type="ARBA" id="ARBA00022630"/>
    </source>
</evidence>
<evidence type="ECO:0000313" key="6">
    <source>
        <dbReference type="EMBL" id="KIZ01897.1"/>
    </source>
</evidence>
<dbReference type="GO" id="GO:0009507">
    <property type="term" value="C:chloroplast"/>
    <property type="evidence" value="ECO:0007669"/>
    <property type="project" value="TreeGrafter"/>
</dbReference>
<dbReference type="AlphaFoldDB" id="A0A0D2MMW1"/>
<dbReference type="Proteomes" id="UP000054498">
    <property type="component" value="Unassembled WGS sequence"/>
</dbReference>
<dbReference type="OrthoDB" id="5376590at2759"/>
<name>A0A0D2MMW1_9CHLO</name>
<evidence type="ECO:0000256" key="1">
    <source>
        <dbReference type="ARBA" id="ARBA00001974"/>
    </source>
</evidence>
<dbReference type="EC" id="1.6.99.3" evidence="6"/>
<keyword evidence="7" id="KW-1185">Reference proteome</keyword>
<evidence type="ECO:0000313" key="7">
    <source>
        <dbReference type="Proteomes" id="UP000054498"/>
    </source>
</evidence>
<evidence type="ECO:0000256" key="4">
    <source>
        <dbReference type="ARBA" id="ARBA00023002"/>
    </source>
</evidence>
<proteinExistence type="predicted"/>
<sequence>MSVMASRPSAAFRALASAARSGPAHGGGVWQAGGVLPCARRALHTTPRAAAVDEAPNAAAAAADAAPAAPRVCIVGGGFGGLYTAVKLETLIWPKGKKPRVTLIDQGERFVFKPLLYELLNGTAQPWEVAPTFTQLLAPYPVQFIQASTRFAKVAGVETDGPLADGGSASGGRVLLEGGAAVEYDWLVVALGAETDPKGVPGAKELARPFATLEDATFVGERLAELETAAAAGGVGGAAGGAAPRSPVVAVVGAGYAGVELASVIGERVQGRGVAVKMVTPGDVILAGSPEGQREAARKVLDDLGVEVVTGAMVGSLSRADDGGSGVDGGGGGAGAGADSGRGRCVLNLEGGGGGGWQLEADLVIWTAGSSPASKFVKVRGARNLAAGAGTGGGANAWGPSLSLPFPSSPTGAIETDPTLRVRKHARAFALGDVSFTSASAAAAAEGDEQQQQQQQQQQQAAAAYPNTAQVAFQQADYAAWNVWAAINGRPLLPFRYQHLGSMMSLGAANAAVALPVELPEAVAATLKGSPLESLLGLAGVRAGARGGVTLDGPLAQLLRRAAYLYRQPTNEQRLSVAASWVQQAADVAARLAQQLADQQQGPAGVGSSSDARR</sequence>
<accession>A0A0D2MMW1</accession>
<dbReference type="EMBL" id="KK101173">
    <property type="protein sequence ID" value="KIZ01897.1"/>
    <property type="molecule type" value="Genomic_DNA"/>
</dbReference>
<comment type="cofactor">
    <cofactor evidence="1">
        <name>FAD</name>
        <dbReference type="ChEBI" id="CHEBI:57692"/>
    </cofactor>
</comment>
<feature type="domain" description="FAD/NAD(P)-binding" evidence="5">
    <location>
        <begin position="71"/>
        <end position="445"/>
    </location>
</feature>
<dbReference type="GeneID" id="25738942"/>
<dbReference type="Gene3D" id="3.50.50.100">
    <property type="match status" value="1"/>
</dbReference>
<organism evidence="6 7">
    <name type="scientific">Monoraphidium neglectum</name>
    <dbReference type="NCBI Taxonomy" id="145388"/>
    <lineage>
        <taxon>Eukaryota</taxon>
        <taxon>Viridiplantae</taxon>
        <taxon>Chlorophyta</taxon>
        <taxon>core chlorophytes</taxon>
        <taxon>Chlorophyceae</taxon>
        <taxon>CS clade</taxon>
        <taxon>Sphaeropleales</taxon>
        <taxon>Selenastraceae</taxon>
        <taxon>Monoraphidium</taxon>
    </lineage>
</organism>
<dbReference type="SUPFAM" id="SSF51905">
    <property type="entry name" value="FAD/NAD(P)-binding domain"/>
    <property type="match status" value="2"/>
</dbReference>
<evidence type="ECO:0000259" key="5">
    <source>
        <dbReference type="Pfam" id="PF07992"/>
    </source>
</evidence>
<dbReference type="KEGG" id="mng:MNEG_6066"/>
<dbReference type="PANTHER" id="PTHR42913:SF4">
    <property type="entry name" value="ALTERNATIVE NAD(P)H-UBIQUINONE OXIDOREDUCTASE C1, CHLOROPLASTIC_MITOCHONDRIAL"/>
    <property type="match status" value="1"/>
</dbReference>
<dbReference type="GO" id="GO:0019646">
    <property type="term" value="P:aerobic electron transport chain"/>
    <property type="evidence" value="ECO:0007669"/>
    <property type="project" value="TreeGrafter"/>
</dbReference>
<dbReference type="PRINTS" id="PR00368">
    <property type="entry name" value="FADPNR"/>
</dbReference>
<dbReference type="STRING" id="145388.A0A0D2MMW1"/>
<dbReference type="PANTHER" id="PTHR42913">
    <property type="entry name" value="APOPTOSIS-INDUCING FACTOR 1"/>
    <property type="match status" value="1"/>
</dbReference>
<dbReference type="InterPro" id="IPR036188">
    <property type="entry name" value="FAD/NAD-bd_sf"/>
</dbReference>
<dbReference type="GO" id="GO:0003955">
    <property type="term" value="F:NAD(P)H dehydrogenase (quinone) activity"/>
    <property type="evidence" value="ECO:0007669"/>
    <property type="project" value="TreeGrafter"/>
</dbReference>